<accession>A0AAW8Q094</accession>
<dbReference type="Proteomes" id="UP001253193">
    <property type="component" value="Unassembled WGS sequence"/>
</dbReference>
<name>A0AAW8Q094_VIBPH</name>
<protein>
    <recommendedName>
        <fullName evidence="3">His-Xaa-Ser system protein HxsD</fullName>
    </recommendedName>
</protein>
<comment type="caution">
    <text evidence="1">The sequence shown here is derived from an EMBL/GenBank/DDBJ whole genome shotgun (WGS) entry which is preliminary data.</text>
</comment>
<dbReference type="RefSeq" id="WP_311019805.1">
    <property type="nucleotide sequence ID" value="NZ_JAUHGG010000003.1"/>
</dbReference>
<dbReference type="EMBL" id="JAUHGG010000003">
    <property type="protein sequence ID" value="MDS1821009.1"/>
    <property type="molecule type" value="Genomic_DNA"/>
</dbReference>
<evidence type="ECO:0000313" key="2">
    <source>
        <dbReference type="Proteomes" id="UP001253193"/>
    </source>
</evidence>
<evidence type="ECO:0008006" key="3">
    <source>
        <dbReference type="Google" id="ProtNLM"/>
    </source>
</evidence>
<evidence type="ECO:0000313" key="1">
    <source>
        <dbReference type="EMBL" id="MDS1821009.1"/>
    </source>
</evidence>
<organism evidence="1 2">
    <name type="scientific">Vibrio parahaemolyticus</name>
    <dbReference type="NCBI Taxonomy" id="670"/>
    <lineage>
        <taxon>Bacteria</taxon>
        <taxon>Pseudomonadati</taxon>
        <taxon>Pseudomonadota</taxon>
        <taxon>Gammaproteobacteria</taxon>
        <taxon>Vibrionales</taxon>
        <taxon>Vibrionaceae</taxon>
        <taxon>Vibrio</taxon>
    </lineage>
</organism>
<sequence length="113" mass="13073">MSTKIRKSLKNTDWIPNQQSYSLTYIAAKSIKIDGTEFRATLQFNEFKNLSVEIGVTVKDLEDPLIDSFICNLDVYLSDDEIESKVKAYLKLIENRVTETYMTKRLLAELSNR</sequence>
<reference evidence="1" key="1">
    <citation type="submission" date="2023-06" db="EMBL/GenBank/DDBJ databases">
        <title>Genomic Diversity of Vibrio spp. and Metagenomic Analysis of Pathogens in Florida Gulf Coastal Waters Following Hurricane Ian.</title>
        <authorList>
            <person name="Brumfield K.D."/>
        </authorList>
    </citation>
    <scope>NUCLEOTIDE SEQUENCE</scope>
    <source>
        <strain evidence="1">WBS2B-138</strain>
    </source>
</reference>
<gene>
    <name evidence="1" type="ORF">QX249_10095</name>
</gene>
<proteinExistence type="predicted"/>
<dbReference type="AlphaFoldDB" id="A0AAW8Q094"/>